<dbReference type="AlphaFoldDB" id="A0A8H7Q229"/>
<keyword evidence="3" id="KW-1185">Reference proteome</keyword>
<dbReference type="EMBL" id="JAEPQZ010000003">
    <property type="protein sequence ID" value="KAG2183271.1"/>
    <property type="molecule type" value="Genomic_DNA"/>
</dbReference>
<reference evidence="2" key="1">
    <citation type="submission" date="2020-12" db="EMBL/GenBank/DDBJ databases">
        <title>Metabolic potential, ecology and presence of endohyphal bacteria is reflected in genomic diversity of Mucoromycotina.</title>
        <authorList>
            <person name="Muszewska A."/>
            <person name="Okrasinska A."/>
            <person name="Steczkiewicz K."/>
            <person name="Drgas O."/>
            <person name="Orlowska M."/>
            <person name="Perlinska-Lenart U."/>
            <person name="Aleksandrzak-Piekarczyk T."/>
            <person name="Szatraj K."/>
            <person name="Zielenkiewicz U."/>
            <person name="Pilsyk S."/>
            <person name="Malc E."/>
            <person name="Mieczkowski P."/>
            <person name="Kruszewska J.S."/>
            <person name="Biernat P."/>
            <person name="Pawlowska J."/>
        </authorList>
    </citation>
    <scope>NUCLEOTIDE SEQUENCE</scope>
    <source>
        <strain evidence="2">WA0000067209</strain>
    </source>
</reference>
<accession>A0A8H7Q229</accession>
<feature type="region of interest" description="Disordered" evidence="1">
    <location>
        <begin position="41"/>
        <end position="63"/>
    </location>
</feature>
<evidence type="ECO:0000313" key="3">
    <source>
        <dbReference type="Proteomes" id="UP000654370"/>
    </source>
</evidence>
<organism evidence="2 3">
    <name type="scientific">Mortierella isabellina</name>
    <name type="common">Filamentous fungus</name>
    <name type="synonym">Umbelopsis isabellina</name>
    <dbReference type="NCBI Taxonomy" id="91625"/>
    <lineage>
        <taxon>Eukaryota</taxon>
        <taxon>Fungi</taxon>
        <taxon>Fungi incertae sedis</taxon>
        <taxon>Mucoromycota</taxon>
        <taxon>Mucoromycotina</taxon>
        <taxon>Umbelopsidomycetes</taxon>
        <taxon>Umbelopsidales</taxon>
        <taxon>Umbelopsidaceae</taxon>
        <taxon>Umbelopsis</taxon>
    </lineage>
</organism>
<sequence length="75" mass="8261">MLCTNRGQSEPLPESKPIYFSIAYPIVDARKNAEAIEKDRPGENINVPLPRVSKNAPLKQPDVCNNATKEAGEIL</sequence>
<evidence type="ECO:0000256" key="1">
    <source>
        <dbReference type="SAM" id="MobiDB-lite"/>
    </source>
</evidence>
<dbReference type="Proteomes" id="UP000654370">
    <property type="component" value="Unassembled WGS sequence"/>
</dbReference>
<evidence type="ECO:0000313" key="2">
    <source>
        <dbReference type="EMBL" id="KAG2183271.1"/>
    </source>
</evidence>
<comment type="caution">
    <text evidence="2">The sequence shown here is derived from an EMBL/GenBank/DDBJ whole genome shotgun (WGS) entry which is preliminary data.</text>
</comment>
<protein>
    <submittedName>
        <fullName evidence="2">Uncharacterized protein</fullName>
    </submittedName>
</protein>
<proteinExistence type="predicted"/>
<gene>
    <name evidence="2" type="ORF">INT43_006275</name>
</gene>
<name>A0A8H7Q229_MORIS</name>